<reference evidence="1 2" key="1">
    <citation type="submission" date="2024-04" db="EMBL/GenBank/DDBJ databases">
        <title>The reference genome of an endangered Asteraceae, Deinandra increscens subsp. villosa, native to the Central Coast of California.</title>
        <authorList>
            <person name="Guilliams M."/>
            <person name="Hasenstab-Lehman K."/>
            <person name="Meyer R."/>
            <person name="Mcevoy S."/>
        </authorList>
    </citation>
    <scope>NUCLEOTIDE SEQUENCE [LARGE SCALE GENOMIC DNA]</scope>
    <source>
        <tissue evidence="1">Leaf</tissue>
    </source>
</reference>
<protein>
    <submittedName>
        <fullName evidence="1">Uncharacterized protein</fullName>
    </submittedName>
</protein>
<keyword evidence="2" id="KW-1185">Reference proteome</keyword>
<name>A0AAP0H5S4_9ASTR</name>
<dbReference type="Proteomes" id="UP001408789">
    <property type="component" value="Unassembled WGS sequence"/>
</dbReference>
<dbReference type="EMBL" id="JBCNJP010000007">
    <property type="protein sequence ID" value="KAK9075943.1"/>
    <property type="molecule type" value="Genomic_DNA"/>
</dbReference>
<dbReference type="PANTHER" id="PTHR15288:SF4">
    <property type="entry name" value="OS02G0777100 PROTEIN"/>
    <property type="match status" value="1"/>
</dbReference>
<accession>A0AAP0H5S4</accession>
<dbReference type="InterPro" id="IPR051942">
    <property type="entry name" value="DENN_domain_containing_2"/>
</dbReference>
<sequence length="353" mass="38944">MEKNGDSDSPGWGASFIMHTSEEIARAVCSSKEDGGGHLQKLQNQVFQVLKGLSQPTEEKSTYNPEVLTTQKRQWDSFQLQALHRRILKEPSRLFESIVVVGLHPNSDIQSGSGRLQNAINGQRQSTLAVTNLEPQGADDSILISTEERLEQLRQSISGLDLESSVEYANGKYIEDKACGISAENGAEGMLKGTTETVRLSRHDSITETNTDDKSLMVDHAAITDSCKQESVSAEPVSKSLDGPVYDIVDNNQPTQRHIPNVILPLLRYQHHDSSKSSSRFMIVDQVVVKHKTVEVQSKIANVIFVDVNKNQVKSSSLPVATFAATQRTIYILKSIPLSACGRKLSREKETCL</sequence>
<evidence type="ECO:0000313" key="2">
    <source>
        <dbReference type="Proteomes" id="UP001408789"/>
    </source>
</evidence>
<gene>
    <name evidence="1" type="ORF">SSX86_004273</name>
</gene>
<organism evidence="1 2">
    <name type="scientific">Deinandra increscens subsp. villosa</name>
    <dbReference type="NCBI Taxonomy" id="3103831"/>
    <lineage>
        <taxon>Eukaryota</taxon>
        <taxon>Viridiplantae</taxon>
        <taxon>Streptophyta</taxon>
        <taxon>Embryophyta</taxon>
        <taxon>Tracheophyta</taxon>
        <taxon>Spermatophyta</taxon>
        <taxon>Magnoliopsida</taxon>
        <taxon>eudicotyledons</taxon>
        <taxon>Gunneridae</taxon>
        <taxon>Pentapetalae</taxon>
        <taxon>asterids</taxon>
        <taxon>campanulids</taxon>
        <taxon>Asterales</taxon>
        <taxon>Asteraceae</taxon>
        <taxon>Asteroideae</taxon>
        <taxon>Heliantheae alliance</taxon>
        <taxon>Madieae</taxon>
        <taxon>Madiinae</taxon>
        <taxon>Deinandra</taxon>
    </lineage>
</organism>
<proteinExistence type="predicted"/>
<evidence type="ECO:0000313" key="1">
    <source>
        <dbReference type="EMBL" id="KAK9075943.1"/>
    </source>
</evidence>
<comment type="caution">
    <text evidence="1">The sequence shown here is derived from an EMBL/GenBank/DDBJ whole genome shotgun (WGS) entry which is preliminary data.</text>
</comment>
<dbReference type="PANTHER" id="PTHR15288">
    <property type="entry name" value="DENN DOMAIN-CONTAINING PROTEIN 2"/>
    <property type="match status" value="1"/>
</dbReference>
<dbReference type="AlphaFoldDB" id="A0AAP0H5S4"/>